<evidence type="ECO:0000259" key="14">
    <source>
        <dbReference type="Pfam" id="PF07715"/>
    </source>
</evidence>
<feature type="domain" description="TonB-dependent receptor plug" evidence="14">
    <location>
        <begin position="70"/>
        <end position="172"/>
    </location>
</feature>
<evidence type="ECO:0000256" key="5">
    <source>
        <dbReference type="ARBA" id="ARBA00022692"/>
    </source>
</evidence>
<evidence type="ECO:0000256" key="10">
    <source>
        <dbReference type="ARBA" id="ARBA00023237"/>
    </source>
</evidence>
<dbReference type="PROSITE" id="PS52016">
    <property type="entry name" value="TONB_DEPENDENT_REC_3"/>
    <property type="match status" value="1"/>
</dbReference>
<keyword evidence="3 11" id="KW-1134">Transmembrane beta strand</keyword>
<evidence type="ECO:0000256" key="7">
    <source>
        <dbReference type="ARBA" id="ARBA00023065"/>
    </source>
</evidence>
<proteinExistence type="inferred from homology"/>
<evidence type="ECO:0000256" key="8">
    <source>
        <dbReference type="ARBA" id="ARBA00023077"/>
    </source>
</evidence>
<evidence type="ECO:0000256" key="1">
    <source>
        <dbReference type="ARBA" id="ARBA00004571"/>
    </source>
</evidence>
<evidence type="ECO:0000256" key="4">
    <source>
        <dbReference type="ARBA" id="ARBA00022496"/>
    </source>
</evidence>
<dbReference type="Pfam" id="PF07715">
    <property type="entry name" value="Plug"/>
    <property type="match status" value="1"/>
</dbReference>
<comment type="similarity">
    <text evidence="11 12">Belongs to the TonB-dependent receptor family.</text>
</comment>
<dbReference type="Gene3D" id="2.40.170.20">
    <property type="entry name" value="TonB-dependent receptor, beta-barrel domain"/>
    <property type="match status" value="2"/>
</dbReference>
<evidence type="ECO:0000256" key="9">
    <source>
        <dbReference type="ARBA" id="ARBA00023136"/>
    </source>
</evidence>
<dbReference type="PANTHER" id="PTHR32552:SF81">
    <property type="entry name" value="TONB-DEPENDENT OUTER MEMBRANE RECEPTOR"/>
    <property type="match status" value="1"/>
</dbReference>
<dbReference type="RefSeq" id="WP_342882372.1">
    <property type="nucleotide sequence ID" value="NZ_JBBMQS010000011.1"/>
</dbReference>
<keyword evidence="15" id="KW-0675">Receptor</keyword>
<evidence type="ECO:0000256" key="12">
    <source>
        <dbReference type="RuleBase" id="RU003357"/>
    </source>
</evidence>
<keyword evidence="6" id="KW-0408">Iron</keyword>
<keyword evidence="5 11" id="KW-0812">Transmembrane</keyword>
<sequence>MLKLNNTHEPQTIGTTQKSHITRKTLGVLFAIPFATSAVARAVEEQTQAHKVPTELEIIEVTAQKRVTSLQETPIAISAFSRAMLDDQDIEDAQDIQYAVPNAMVSNNAGYNVRGVGDNAISATADPGLGVHINGVYVTANTIQNEFYDLESIELLRGPQGTLFGRNTTAGVLNSITRKPTDVFEAALTTEIASFNGLRTKGYVNIPLSDAVLQRFAFNTVKRDGYTENVAPNVGFDSIDGRDQFSIRSSTTFDFSENANGFLFAQYFKENSDRAPRTGVLCTSDPLLGCDNATVSSQYPNSDFTDGSLANGALAPTLAALGFATRSDFYNTKLDGSARVNPSDPRKVRQDYQPRFDVEDLLISFEFNYDFGEHVFTSVTAYHDRSSQAFADFDNADGADALFIPQSLLLPEGRTEPTTRYSTARSSESESEQWSQELRFASFKDGPFNYTAGVFYLQYDAESYGKFYQPEMTAIAGALGLPDELALFNFDTPDIATTSWAIFTEAYYDISEDLTLTMGLRYTEDDKEVVTRAISPLSFLDPRFDINNSYVDGEGAWEEFTGKIGLSYSPNLDMTDETLFFGTLSRGYKGGGINPGASDSAFPTFDPEYINALEVGTKNTFAKRSLQANVTVFMYQYDGLQVGGILGDGATFNTNVDADVAGAEFEFLALPMDGLRINLNLALLDSEINEDFFTSPDIADPSGSDPVNLNGKTLTFSPEKSVQFGIQYTHEISSNWEIAYRAQTFWQDEFYSRLYNVPSDKQEGWQQTDVSVTLRDMDDVWEFEVFVKNASDEASITGSSVANSLVGRYRTPLYLDPRTYGVRATYHFN</sequence>
<accession>A0ABU9T062</accession>
<dbReference type="PANTHER" id="PTHR32552">
    <property type="entry name" value="FERRICHROME IRON RECEPTOR-RELATED"/>
    <property type="match status" value="1"/>
</dbReference>
<keyword evidence="4" id="KW-0410">Iron transport</keyword>
<evidence type="ECO:0000256" key="2">
    <source>
        <dbReference type="ARBA" id="ARBA00022448"/>
    </source>
</evidence>
<dbReference type="EMBL" id="JBBMQS010000011">
    <property type="protein sequence ID" value="MEM5499086.1"/>
    <property type="molecule type" value="Genomic_DNA"/>
</dbReference>
<evidence type="ECO:0000313" key="16">
    <source>
        <dbReference type="Proteomes" id="UP001461163"/>
    </source>
</evidence>
<name>A0ABU9T062_9ALTE</name>
<keyword evidence="9 11" id="KW-0472">Membrane</keyword>
<reference evidence="15 16" key="1">
    <citation type="submission" date="2024-03" db="EMBL/GenBank/DDBJ databases">
        <title>Community enrichment and isolation of bacterial strains for fucoidan degradation.</title>
        <authorList>
            <person name="Sichert A."/>
        </authorList>
    </citation>
    <scope>NUCLEOTIDE SEQUENCE [LARGE SCALE GENOMIC DNA]</scope>
    <source>
        <strain evidence="15 16">AS12</strain>
    </source>
</reference>
<gene>
    <name evidence="15" type="ORF">WNY77_16870</name>
</gene>
<evidence type="ECO:0000256" key="3">
    <source>
        <dbReference type="ARBA" id="ARBA00022452"/>
    </source>
</evidence>
<dbReference type="InterPro" id="IPR036942">
    <property type="entry name" value="Beta-barrel_TonB_sf"/>
</dbReference>
<comment type="caution">
    <text evidence="15">The sequence shown here is derived from an EMBL/GenBank/DDBJ whole genome shotgun (WGS) entry which is preliminary data.</text>
</comment>
<dbReference type="InterPro" id="IPR012910">
    <property type="entry name" value="Plug_dom"/>
</dbReference>
<evidence type="ECO:0000256" key="6">
    <source>
        <dbReference type="ARBA" id="ARBA00023004"/>
    </source>
</evidence>
<dbReference type="SUPFAM" id="SSF56935">
    <property type="entry name" value="Porins"/>
    <property type="match status" value="1"/>
</dbReference>
<keyword evidence="8 12" id="KW-0798">TonB box</keyword>
<dbReference type="Proteomes" id="UP001461163">
    <property type="component" value="Unassembled WGS sequence"/>
</dbReference>
<evidence type="ECO:0000256" key="11">
    <source>
        <dbReference type="PROSITE-ProRule" id="PRU01360"/>
    </source>
</evidence>
<dbReference type="Pfam" id="PF00593">
    <property type="entry name" value="TonB_dep_Rec_b-barrel"/>
    <property type="match status" value="1"/>
</dbReference>
<feature type="domain" description="TonB-dependent receptor-like beta-barrel" evidence="13">
    <location>
        <begin position="327"/>
        <end position="789"/>
    </location>
</feature>
<dbReference type="InterPro" id="IPR000531">
    <property type="entry name" value="Beta-barrel_TonB"/>
</dbReference>
<protein>
    <submittedName>
        <fullName evidence="15">TonB-dependent receptor</fullName>
    </submittedName>
</protein>
<keyword evidence="2 11" id="KW-0813">Transport</keyword>
<evidence type="ECO:0000259" key="13">
    <source>
        <dbReference type="Pfam" id="PF00593"/>
    </source>
</evidence>
<evidence type="ECO:0000313" key="15">
    <source>
        <dbReference type="EMBL" id="MEM5499086.1"/>
    </source>
</evidence>
<keyword evidence="10 11" id="KW-0998">Cell outer membrane</keyword>
<comment type="subcellular location">
    <subcellularLocation>
        <location evidence="1 11">Cell outer membrane</location>
        <topology evidence="1 11">Multi-pass membrane protein</topology>
    </subcellularLocation>
</comment>
<keyword evidence="7" id="KW-0406">Ion transport</keyword>
<organism evidence="15 16">
    <name type="scientific">Paraglaciecola mesophila</name>
    <dbReference type="NCBI Taxonomy" id="197222"/>
    <lineage>
        <taxon>Bacteria</taxon>
        <taxon>Pseudomonadati</taxon>
        <taxon>Pseudomonadota</taxon>
        <taxon>Gammaproteobacteria</taxon>
        <taxon>Alteromonadales</taxon>
        <taxon>Alteromonadaceae</taxon>
        <taxon>Paraglaciecola</taxon>
    </lineage>
</organism>
<dbReference type="InterPro" id="IPR039426">
    <property type="entry name" value="TonB-dep_rcpt-like"/>
</dbReference>
<keyword evidence="16" id="KW-1185">Reference proteome</keyword>